<keyword evidence="1" id="KW-0472">Membrane</keyword>
<comment type="caution">
    <text evidence="2">The sequence shown here is derived from an EMBL/GenBank/DDBJ whole genome shotgun (WGS) entry which is preliminary data.</text>
</comment>
<evidence type="ECO:0000256" key="1">
    <source>
        <dbReference type="SAM" id="Phobius"/>
    </source>
</evidence>
<dbReference type="EMBL" id="WHNZ01000004">
    <property type="protein sequence ID" value="NOU98497.1"/>
    <property type="molecule type" value="Genomic_DNA"/>
</dbReference>
<accession>A0ABX1ZFQ7</accession>
<organism evidence="2 3">
    <name type="scientific">Paenibacillus planticolens</name>
    <dbReference type="NCBI Taxonomy" id="2654976"/>
    <lineage>
        <taxon>Bacteria</taxon>
        <taxon>Bacillati</taxon>
        <taxon>Bacillota</taxon>
        <taxon>Bacilli</taxon>
        <taxon>Bacillales</taxon>
        <taxon>Paenibacillaceae</taxon>
        <taxon>Paenibacillus</taxon>
    </lineage>
</organism>
<proteinExistence type="predicted"/>
<sequence>MTSMDDILKLAALVAAVVGVSKSVAAGTSAESLINRIAPISSLIVAAVFILVPDAVQAKMTLIATVGLTAAGAYSLVKPKIGSGGGPQ</sequence>
<reference evidence="2 3" key="1">
    <citation type="submission" date="2019-10" db="EMBL/GenBank/DDBJ databases">
        <title>Description of Paenibacillus pedi sp. nov.</title>
        <authorList>
            <person name="Carlier A."/>
            <person name="Qi S."/>
        </authorList>
    </citation>
    <scope>NUCLEOTIDE SEQUENCE [LARGE SCALE GENOMIC DNA]</scope>
    <source>
        <strain evidence="2 3">LMG 31457</strain>
    </source>
</reference>
<dbReference type="Proteomes" id="UP000618579">
    <property type="component" value="Unassembled WGS sequence"/>
</dbReference>
<feature type="transmembrane region" description="Helical" evidence="1">
    <location>
        <begin position="36"/>
        <end position="53"/>
    </location>
</feature>
<keyword evidence="1" id="KW-1133">Transmembrane helix</keyword>
<name>A0ABX1ZFQ7_9BACL</name>
<gene>
    <name evidence="2" type="ORF">GC097_00455</name>
</gene>
<keyword evidence="1" id="KW-0812">Transmembrane</keyword>
<evidence type="ECO:0008006" key="4">
    <source>
        <dbReference type="Google" id="ProtNLM"/>
    </source>
</evidence>
<evidence type="ECO:0000313" key="3">
    <source>
        <dbReference type="Proteomes" id="UP000618579"/>
    </source>
</evidence>
<protein>
    <recommendedName>
        <fullName evidence="4">Holin</fullName>
    </recommendedName>
</protein>
<evidence type="ECO:0000313" key="2">
    <source>
        <dbReference type="EMBL" id="NOU98497.1"/>
    </source>
</evidence>
<keyword evidence="3" id="KW-1185">Reference proteome</keyword>